<accession>A0AAV2DVW8</accession>
<feature type="region of interest" description="Disordered" evidence="1">
    <location>
        <begin position="1"/>
        <end position="27"/>
    </location>
</feature>
<gene>
    <name evidence="2" type="ORF">LTRI10_LOCUS19458</name>
</gene>
<evidence type="ECO:0000313" key="2">
    <source>
        <dbReference type="EMBL" id="CAL1377836.1"/>
    </source>
</evidence>
<protein>
    <submittedName>
        <fullName evidence="2">Uncharacterized protein</fullName>
    </submittedName>
</protein>
<evidence type="ECO:0000313" key="3">
    <source>
        <dbReference type="Proteomes" id="UP001497516"/>
    </source>
</evidence>
<dbReference type="Proteomes" id="UP001497516">
    <property type="component" value="Chromosome 3"/>
</dbReference>
<name>A0AAV2DVW8_9ROSI</name>
<dbReference type="AlphaFoldDB" id="A0AAV2DVW8"/>
<organism evidence="2 3">
    <name type="scientific">Linum trigynum</name>
    <dbReference type="NCBI Taxonomy" id="586398"/>
    <lineage>
        <taxon>Eukaryota</taxon>
        <taxon>Viridiplantae</taxon>
        <taxon>Streptophyta</taxon>
        <taxon>Embryophyta</taxon>
        <taxon>Tracheophyta</taxon>
        <taxon>Spermatophyta</taxon>
        <taxon>Magnoliopsida</taxon>
        <taxon>eudicotyledons</taxon>
        <taxon>Gunneridae</taxon>
        <taxon>Pentapetalae</taxon>
        <taxon>rosids</taxon>
        <taxon>fabids</taxon>
        <taxon>Malpighiales</taxon>
        <taxon>Linaceae</taxon>
        <taxon>Linum</taxon>
    </lineage>
</organism>
<evidence type="ECO:0000256" key="1">
    <source>
        <dbReference type="SAM" id="MobiDB-lite"/>
    </source>
</evidence>
<sequence length="105" mass="11610">MSQKALKNLPVKPFDHLRGSHGENGSPNFTTKDCPCNVIIHFNSHTVGYGEISHTIDHVKHLVLGGEEGLVEISSYICLSSLLGNPIPIILPKTSYKIFIFCEHK</sequence>
<dbReference type="EMBL" id="OZ034816">
    <property type="protein sequence ID" value="CAL1377836.1"/>
    <property type="molecule type" value="Genomic_DNA"/>
</dbReference>
<keyword evidence="3" id="KW-1185">Reference proteome</keyword>
<proteinExistence type="predicted"/>
<reference evidence="2 3" key="1">
    <citation type="submission" date="2024-04" db="EMBL/GenBank/DDBJ databases">
        <authorList>
            <person name="Fracassetti M."/>
        </authorList>
    </citation>
    <scope>NUCLEOTIDE SEQUENCE [LARGE SCALE GENOMIC DNA]</scope>
</reference>